<organism evidence="3 4">
    <name type="scientific">Nocardia stercoris</name>
    <dbReference type="NCBI Taxonomy" id="2483361"/>
    <lineage>
        <taxon>Bacteria</taxon>
        <taxon>Bacillati</taxon>
        <taxon>Actinomycetota</taxon>
        <taxon>Actinomycetes</taxon>
        <taxon>Mycobacteriales</taxon>
        <taxon>Nocardiaceae</taxon>
        <taxon>Nocardia</taxon>
    </lineage>
</organism>
<dbReference type="InterPro" id="IPR037126">
    <property type="entry name" value="PdaC/RsiV-like_sf"/>
</dbReference>
<sequence length="254" mass="26039">MRIRIVATAAALAASAVLLTACEPDDGTVPVATPSAGAPAGSSFTVTSKHLEGPNYTLDVPQVGGGAAAARTEFDTAMAALGDKFAAMAKPGDLHAPGAPGVAVSTVADNPASGQVGSRVVIGTHVLSGVLAVSVYSGGAAHPFTDQDTHVTDIDTGRALTLADIFTDEQQGLRVLSQQAAILVPQTNAHNSYSPDSIAPVEKNYAHWNATADGMQILFGEIASHAAGQIVITVPWQNLHPVLKPEMRTTLETF</sequence>
<evidence type="ECO:0000313" key="4">
    <source>
        <dbReference type="Proteomes" id="UP000279275"/>
    </source>
</evidence>
<comment type="caution">
    <text evidence="3">The sequence shown here is derived from an EMBL/GenBank/DDBJ whole genome shotgun (WGS) entry which is preliminary data.</text>
</comment>
<feature type="chain" id="PRO_5039215297" evidence="1">
    <location>
        <begin position="22"/>
        <end position="254"/>
    </location>
</feature>
<evidence type="ECO:0000256" key="1">
    <source>
        <dbReference type="SAM" id="SignalP"/>
    </source>
</evidence>
<dbReference type="PROSITE" id="PS51257">
    <property type="entry name" value="PROKAR_LIPOPROTEIN"/>
    <property type="match status" value="1"/>
</dbReference>
<evidence type="ECO:0000313" key="3">
    <source>
        <dbReference type="EMBL" id="RMI32862.1"/>
    </source>
</evidence>
<dbReference type="InterPro" id="IPR021729">
    <property type="entry name" value="DUF3298"/>
</dbReference>
<dbReference type="Proteomes" id="UP000279275">
    <property type="component" value="Unassembled WGS sequence"/>
</dbReference>
<dbReference type="EMBL" id="RFFH01000004">
    <property type="protein sequence ID" value="RMI32862.1"/>
    <property type="molecule type" value="Genomic_DNA"/>
</dbReference>
<accession>A0A3M2L5A2</accession>
<dbReference type="Gene3D" id="3.90.640.20">
    <property type="entry name" value="Heat-shock cognate protein, ATPase"/>
    <property type="match status" value="1"/>
</dbReference>
<feature type="domain" description="DUF3298" evidence="2">
    <location>
        <begin position="163"/>
        <end position="237"/>
    </location>
</feature>
<name>A0A3M2L5A2_9NOCA</name>
<dbReference type="AlphaFoldDB" id="A0A3M2L5A2"/>
<keyword evidence="4" id="KW-1185">Reference proteome</keyword>
<gene>
    <name evidence="3" type="ORF">EBN03_13150</name>
</gene>
<reference evidence="3 4" key="1">
    <citation type="submission" date="2018-10" db="EMBL/GenBank/DDBJ databases">
        <title>Isolation from cow dung.</title>
        <authorList>
            <person name="Ling L."/>
        </authorList>
    </citation>
    <scope>NUCLEOTIDE SEQUENCE [LARGE SCALE GENOMIC DNA]</scope>
    <source>
        <strain evidence="3 4">NEAU-LL90</strain>
    </source>
</reference>
<evidence type="ECO:0000259" key="2">
    <source>
        <dbReference type="Pfam" id="PF11738"/>
    </source>
</evidence>
<dbReference type="RefSeq" id="WP_122188247.1">
    <property type="nucleotide sequence ID" value="NZ_RFFH01000004.1"/>
</dbReference>
<protein>
    <submittedName>
        <fullName evidence="3">DUF3298 domain-containing protein</fullName>
    </submittedName>
</protein>
<dbReference type="OrthoDB" id="4371734at2"/>
<proteinExistence type="predicted"/>
<dbReference type="Pfam" id="PF11738">
    <property type="entry name" value="DUF3298"/>
    <property type="match status" value="1"/>
</dbReference>
<keyword evidence="1" id="KW-0732">Signal</keyword>
<feature type="signal peptide" evidence="1">
    <location>
        <begin position="1"/>
        <end position="21"/>
    </location>
</feature>